<protein>
    <submittedName>
        <fullName evidence="1">Uncharacterized protein</fullName>
    </submittedName>
</protein>
<dbReference type="AlphaFoldDB" id="A0AB39QKY6"/>
<reference evidence="1" key="1">
    <citation type="submission" date="2024-07" db="EMBL/GenBank/DDBJ databases">
        <authorList>
            <person name="Yu S.T."/>
        </authorList>
    </citation>
    <scope>NUCLEOTIDE SEQUENCE</scope>
    <source>
        <strain evidence="1">R39</strain>
    </source>
</reference>
<organism evidence="1">
    <name type="scientific">Streptomyces sp. R39</name>
    <dbReference type="NCBI Taxonomy" id="3238631"/>
    <lineage>
        <taxon>Bacteria</taxon>
        <taxon>Bacillati</taxon>
        <taxon>Actinomycetota</taxon>
        <taxon>Actinomycetes</taxon>
        <taxon>Kitasatosporales</taxon>
        <taxon>Streptomycetaceae</taxon>
        <taxon>Streptomyces</taxon>
    </lineage>
</organism>
<gene>
    <name evidence="1" type="ORF">AB5J52_12980</name>
</gene>
<accession>A0AB39QKY6</accession>
<proteinExistence type="predicted"/>
<dbReference type="RefSeq" id="WP_369222299.1">
    <property type="nucleotide sequence ID" value="NZ_CP163441.1"/>
</dbReference>
<evidence type="ECO:0000313" key="1">
    <source>
        <dbReference type="EMBL" id="XDQ43097.1"/>
    </source>
</evidence>
<sequence length="54" mass="5434">MSRAVLLLFALLVSVLVAPGRAEAVIWPGGTTDQSPVVVEPEAASSATTTPGLS</sequence>
<dbReference type="EMBL" id="CP163441">
    <property type="protein sequence ID" value="XDQ43097.1"/>
    <property type="molecule type" value="Genomic_DNA"/>
</dbReference>
<name>A0AB39QKY6_9ACTN</name>